<dbReference type="HOGENOM" id="CLU_619143_0_0_2"/>
<dbReference type="eggNOG" id="arCOG05537">
    <property type="taxonomic scope" value="Archaea"/>
</dbReference>
<dbReference type="EMBL" id="CP001014">
    <property type="protein sequence ID" value="ACB40830.1"/>
    <property type="molecule type" value="Genomic_DNA"/>
</dbReference>
<name>B1YBM8_PYRNV</name>
<gene>
    <name evidence="1" type="ordered locus">Tneu_1915</name>
</gene>
<dbReference type="STRING" id="444157.Tneu_1915"/>
<dbReference type="Proteomes" id="UP000001694">
    <property type="component" value="Chromosome"/>
</dbReference>
<proteinExistence type="predicted"/>
<keyword evidence="2" id="KW-1185">Reference proteome</keyword>
<sequence length="442" mass="48892">MGWGITRRRLLMLGVAGAVAAVGGWQLLGVSENAARPQTRSYWFERTSEFASNDDVVELKFVDEFDRPVDFNALLVWEPDGVVEEVAVKDGVLRLDKRRVKRQAESWVEEQLRRDNPTSTEHALFTILPTAPAEPLFYTDVIERPALRSRVYRVRGAARRSTGHRFATCPEAKVFYISDVNLTDPDYVPAVALKDSSSKAFGEDIWFGYKVDGSALKLNAYGALSLKWGTELRITGEYSWSTGNLISQGSGGYAPADGQSAAVMFYSSIWRVIGYDVYDIYTCNVVDTRASLYMLNLAFENGNIALRSVGYIPKMPTSISPAETRTYTGIDGKWGDYNTLWYLEIMKNEPLLDVGGTLGVGLPVGDLIANKVPSTVASLIKKLHAGFNFQAYGAVANYIAKVSTDAAPGAKYALRVYRAAFVHYLKDYVFKPLVTIAEVVDA</sequence>
<protein>
    <submittedName>
        <fullName evidence="1">Uncharacterized protein</fullName>
    </submittedName>
</protein>
<organism evidence="1 2">
    <name type="scientific">Pyrobaculum neutrophilum (strain DSM 2338 / JCM 9278 / NBRC 100436 / V24Sta)</name>
    <name type="common">Thermoproteus neutrophilus</name>
    <dbReference type="NCBI Taxonomy" id="444157"/>
    <lineage>
        <taxon>Archaea</taxon>
        <taxon>Thermoproteota</taxon>
        <taxon>Thermoprotei</taxon>
        <taxon>Thermoproteales</taxon>
        <taxon>Thermoproteaceae</taxon>
        <taxon>Pyrobaculum</taxon>
    </lineage>
</organism>
<dbReference type="GeneID" id="6166281"/>
<dbReference type="AlphaFoldDB" id="B1YBM8"/>
<evidence type="ECO:0000313" key="1">
    <source>
        <dbReference type="EMBL" id="ACB40830.1"/>
    </source>
</evidence>
<dbReference type="RefSeq" id="WP_012351249.1">
    <property type="nucleotide sequence ID" value="NC_010525.1"/>
</dbReference>
<accession>B1YBM8</accession>
<dbReference type="KEGG" id="tne:Tneu_1915"/>
<dbReference type="OrthoDB" id="24927at2157"/>
<evidence type="ECO:0000313" key="2">
    <source>
        <dbReference type="Proteomes" id="UP000001694"/>
    </source>
</evidence>
<reference evidence="1" key="1">
    <citation type="submission" date="2008-03" db="EMBL/GenBank/DDBJ databases">
        <title>Complete sequence of Thermoproteus neutrophilus V24Sta.</title>
        <authorList>
            <consortium name="US DOE Joint Genome Institute"/>
            <person name="Copeland A."/>
            <person name="Lucas S."/>
            <person name="Lapidus A."/>
            <person name="Glavina del Rio T."/>
            <person name="Dalin E."/>
            <person name="Tice H."/>
            <person name="Bruce D."/>
            <person name="Goodwin L."/>
            <person name="Pitluck S."/>
            <person name="Sims D."/>
            <person name="Brettin T."/>
            <person name="Detter J.C."/>
            <person name="Han C."/>
            <person name="Kuske C.R."/>
            <person name="Schmutz J."/>
            <person name="Larimer F."/>
            <person name="Land M."/>
            <person name="Hauser L."/>
            <person name="Kyrpides N."/>
            <person name="Mikhailova N."/>
            <person name="Biddle J.F."/>
            <person name="Zhang Z."/>
            <person name="Fitz-Gibbon S.T."/>
            <person name="Lowe T.M."/>
            <person name="Saltikov C."/>
            <person name="House C.H."/>
            <person name="Richardson P."/>
        </authorList>
    </citation>
    <scope>NUCLEOTIDE SEQUENCE [LARGE SCALE GENOMIC DNA]</scope>
    <source>
        <strain evidence="1">V24Sta</strain>
    </source>
</reference>